<keyword evidence="2" id="KW-1185">Reference proteome</keyword>
<accession>A0A9D3TA88</accession>
<dbReference type="OrthoDB" id="8941469at2759"/>
<sequence length="237" mass="27302">MKTQMAVTENQLEGWVNDIKEWAEATTSPKNADADAVANRIEVLVASIKRRSQRLYKDTDGTKGRARIRRKIREEKRILISVVEKYNSMVPSTEKLVLDSILSDETVWPWQLPHGDSVDLRTKRKAFDIVMAVRRLEEEKRILIAKMDSHWKSLSTRADTLKEMSSLLSSETLKSELWGLNEDGIKGLQSLTMKRKQAITRMMKHARDCYAQVLTGTDMNFQNYTDEYDSDSELSDD</sequence>
<comment type="caution">
    <text evidence="1">The sequence shown here is derived from an EMBL/GenBank/DDBJ whole genome shotgun (WGS) entry which is preliminary data.</text>
</comment>
<organism evidence="1 2">
    <name type="scientific">Megalops atlanticus</name>
    <name type="common">Tarpon</name>
    <name type="synonym">Clupea gigantea</name>
    <dbReference type="NCBI Taxonomy" id="7932"/>
    <lineage>
        <taxon>Eukaryota</taxon>
        <taxon>Metazoa</taxon>
        <taxon>Chordata</taxon>
        <taxon>Craniata</taxon>
        <taxon>Vertebrata</taxon>
        <taxon>Euteleostomi</taxon>
        <taxon>Actinopterygii</taxon>
        <taxon>Neopterygii</taxon>
        <taxon>Teleostei</taxon>
        <taxon>Elopiformes</taxon>
        <taxon>Megalopidae</taxon>
        <taxon>Megalops</taxon>
    </lineage>
</organism>
<dbReference type="Proteomes" id="UP001046870">
    <property type="component" value="Chromosome 7"/>
</dbReference>
<proteinExistence type="predicted"/>
<dbReference type="EMBL" id="JAFDVH010000007">
    <property type="protein sequence ID" value="KAG7473601.1"/>
    <property type="molecule type" value="Genomic_DNA"/>
</dbReference>
<dbReference type="AlphaFoldDB" id="A0A9D3TA88"/>
<name>A0A9D3TA88_MEGAT</name>
<evidence type="ECO:0000313" key="2">
    <source>
        <dbReference type="Proteomes" id="UP001046870"/>
    </source>
</evidence>
<protein>
    <submittedName>
        <fullName evidence="1">Uncharacterized protein</fullName>
    </submittedName>
</protein>
<evidence type="ECO:0000313" key="1">
    <source>
        <dbReference type="EMBL" id="KAG7473601.1"/>
    </source>
</evidence>
<gene>
    <name evidence="1" type="ORF">MATL_G00097570</name>
</gene>
<reference evidence="1" key="1">
    <citation type="submission" date="2021-01" db="EMBL/GenBank/DDBJ databases">
        <authorList>
            <person name="Zahm M."/>
            <person name="Roques C."/>
            <person name="Cabau C."/>
            <person name="Klopp C."/>
            <person name="Donnadieu C."/>
            <person name="Jouanno E."/>
            <person name="Lampietro C."/>
            <person name="Louis A."/>
            <person name="Herpin A."/>
            <person name="Echchiki A."/>
            <person name="Berthelot C."/>
            <person name="Parey E."/>
            <person name="Roest-Crollius H."/>
            <person name="Braasch I."/>
            <person name="Postlethwait J."/>
            <person name="Bobe J."/>
            <person name="Montfort J."/>
            <person name="Bouchez O."/>
            <person name="Begum T."/>
            <person name="Mejri S."/>
            <person name="Adams A."/>
            <person name="Chen W.-J."/>
            <person name="Guiguen Y."/>
        </authorList>
    </citation>
    <scope>NUCLEOTIDE SEQUENCE</scope>
    <source>
        <strain evidence="1">YG-15Mar2019-1</strain>
        <tissue evidence="1">Brain</tissue>
    </source>
</reference>